<evidence type="ECO:0000313" key="2">
    <source>
        <dbReference type="EnsemblPlants" id="KEH19923"/>
    </source>
</evidence>
<gene>
    <name evidence="1" type="ordered locus">MTR_8g062145</name>
</gene>
<evidence type="ECO:0000313" key="1">
    <source>
        <dbReference type="EMBL" id="KEH19923.1"/>
    </source>
</evidence>
<dbReference type="AlphaFoldDB" id="A0A072TSX0"/>
<sequence>MDQQPNPIRRDRPTMIVFVRGEWMYDSYSFLVKHSQVFYSRKLKNTSQRSLNDPPEEDDDIVMVGFLRKVMYIDYDIASNNMRNDHSSLSIIQVYNVDVIDHDAKDIKLLLLSGLNRNKMYSENRTLDINFNSPKFPTLQVLQIINK</sequence>
<organism evidence="1 3">
    <name type="scientific">Medicago truncatula</name>
    <name type="common">Barrel medic</name>
    <name type="synonym">Medicago tribuloides</name>
    <dbReference type="NCBI Taxonomy" id="3880"/>
    <lineage>
        <taxon>Eukaryota</taxon>
        <taxon>Viridiplantae</taxon>
        <taxon>Streptophyta</taxon>
        <taxon>Embryophyta</taxon>
        <taxon>Tracheophyta</taxon>
        <taxon>Spermatophyta</taxon>
        <taxon>Magnoliopsida</taxon>
        <taxon>eudicotyledons</taxon>
        <taxon>Gunneridae</taxon>
        <taxon>Pentapetalae</taxon>
        <taxon>rosids</taxon>
        <taxon>fabids</taxon>
        <taxon>Fabales</taxon>
        <taxon>Fabaceae</taxon>
        <taxon>Papilionoideae</taxon>
        <taxon>50 kb inversion clade</taxon>
        <taxon>NPAAA clade</taxon>
        <taxon>Hologalegina</taxon>
        <taxon>IRL clade</taxon>
        <taxon>Trifolieae</taxon>
        <taxon>Medicago</taxon>
    </lineage>
</organism>
<proteinExistence type="predicted"/>
<dbReference type="EMBL" id="CM001224">
    <property type="protein sequence ID" value="KEH19923.1"/>
    <property type="molecule type" value="Genomic_DNA"/>
</dbReference>
<evidence type="ECO:0000313" key="3">
    <source>
        <dbReference type="Proteomes" id="UP000002051"/>
    </source>
</evidence>
<dbReference type="Proteomes" id="UP000002051">
    <property type="component" value="Chromosome 8"/>
</dbReference>
<reference evidence="1 3" key="1">
    <citation type="journal article" date="2011" name="Nature">
        <title>The Medicago genome provides insight into the evolution of rhizobial symbioses.</title>
        <authorList>
            <person name="Young N.D."/>
            <person name="Debelle F."/>
            <person name="Oldroyd G.E."/>
            <person name="Geurts R."/>
            <person name="Cannon S.B."/>
            <person name="Udvardi M.K."/>
            <person name="Benedito V.A."/>
            <person name="Mayer K.F."/>
            <person name="Gouzy J."/>
            <person name="Schoof H."/>
            <person name="Van de Peer Y."/>
            <person name="Proost S."/>
            <person name="Cook D.R."/>
            <person name="Meyers B.C."/>
            <person name="Spannagl M."/>
            <person name="Cheung F."/>
            <person name="De Mita S."/>
            <person name="Krishnakumar V."/>
            <person name="Gundlach H."/>
            <person name="Zhou S."/>
            <person name="Mudge J."/>
            <person name="Bharti A.K."/>
            <person name="Murray J.D."/>
            <person name="Naoumkina M.A."/>
            <person name="Rosen B."/>
            <person name="Silverstein K.A."/>
            <person name="Tang H."/>
            <person name="Rombauts S."/>
            <person name="Zhao P.X."/>
            <person name="Zhou P."/>
            <person name="Barbe V."/>
            <person name="Bardou P."/>
            <person name="Bechner M."/>
            <person name="Bellec A."/>
            <person name="Berger A."/>
            <person name="Berges H."/>
            <person name="Bidwell S."/>
            <person name="Bisseling T."/>
            <person name="Choisne N."/>
            <person name="Couloux A."/>
            <person name="Denny R."/>
            <person name="Deshpande S."/>
            <person name="Dai X."/>
            <person name="Doyle J.J."/>
            <person name="Dudez A.M."/>
            <person name="Farmer A.D."/>
            <person name="Fouteau S."/>
            <person name="Franken C."/>
            <person name="Gibelin C."/>
            <person name="Gish J."/>
            <person name="Goldstein S."/>
            <person name="Gonzalez A.J."/>
            <person name="Green P.J."/>
            <person name="Hallab A."/>
            <person name="Hartog M."/>
            <person name="Hua A."/>
            <person name="Humphray S.J."/>
            <person name="Jeong D.H."/>
            <person name="Jing Y."/>
            <person name="Jocker A."/>
            <person name="Kenton S.M."/>
            <person name="Kim D.J."/>
            <person name="Klee K."/>
            <person name="Lai H."/>
            <person name="Lang C."/>
            <person name="Lin S."/>
            <person name="Macmil S.L."/>
            <person name="Magdelenat G."/>
            <person name="Matthews L."/>
            <person name="McCorrison J."/>
            <person name="Monaghan E.L."/>
            <person name="Mun J.H."/>
            <person name="Najar F.Z."/>
            <person name="Nicholson C."/>
            <person name="Noirot C."/>
            <person name="O'Bleness M."/>
            <person name="Paule C.R."/>
            <person name="Poulain J."/>
            <person name="Prion F."/>
            <person name="Qin B."/>
            <person name="Qu C."/>
            <person name="Retzel E.F."/>
            <person name="Riddle C."/>
            <person name="Sallet E."/>
            <person name="Samain S."/>
            <person name="Samson N."/>
            <person name="Sanders I."/>
            <person name="Saurat O."/>
            <person name="Scarpelli C."/>
            <person name="Schiex T."/>
            <person name="Segurens B."/>
            <person name="Severin A.J."/>
            <person name="Sherrier D.J."/>
            <person name="Shi R."/>
            <person name="Sims S."/>
            <person name="Singer S.R."/>
            <person name="Sinharoy S."/>
            <person name="Sterck L."/>
            <person name="Viollet A."/>
            <person name="Wang B.B."/>
            <person name="Wang K."/>
            <person name="Wang M."/>
            <person name="Wang X."/>
            <person name="Warfsmann J."/>
            <person name="Weissenbach J."/>
            <person name="White D.D."/>
            <person name="White J.D."/>
            <person name="Wiley G.B."/>
            <person name="Wincker P."/>
            <person name="Xing Y."/>
            <person name="Yang L."/>
            <person name="Yao Z."/>
            <person name="Ying F."/>
            <person name="Zhai J."/>
            <person name="Zhou L."/>
            <person name="Zuber A."/>
            <person name="Denarie J."/>
            <person name="Dixon R.A."/>
            <person name="May G.D."/>
            <person name="Schwartz D.C."/>
            <person name="Rogers J."/>
            <person name="Quetier F."/>
            <person name="Town C.D."/>
            <person name="Roe B.A."/>
        </authorList>
    </citation>
    <scope>NUCLEOTIDE SEQUENCE [LARGE SCALE GENOMIC DNA]</scope>
    <source>
        <strain evidence="1">A17</strain>
        <strain evidence="2 3">cv. Jemalong A17</strain>
    </source>
</reference>
<reference evidence="1 3" key="2">
    <citation type="journal article" date="2014" name="BMC Genomics">
        <title>An improved genome release (version Mt4.0) for the model legume Medicago truncatula.</title>
        <authorList>
            <person name="Tang H."/>
            <person name="Krishnakumar V."/>
            <person name="Bidwell S."/>
            <person name="Rosen B."/>
            <person name="Chan A."/>
            <person name="Zhou S."/>
            <person name="Gentzbittel L."/>
            <person name="Childs K.L."/>
            <person name="Yandell M."/>
            <person name="Gundlach H."/>
            <person name="Mayer K.F."/>
            <person name="Schwartz D.C."/>
            <person name="Town C.D."/>
        </authorList>
    </citation>
    <scope>GENOME REANNOTATION</scope>
    <source>
        <strain evidence="1">A17</strain>
        <strain evidence="2 3">cv. Jemalong A17</strain>
    </source>
</reference>
<name>A0A072TSX0_MEDTR</name>
<dbReference type="HOGENOM" id="CLU_1770833_0_0_1"/>
<keyword evidence="3" id="KW-1185">Reference proteome</keyword>
<accession>A0A072TSX0</accession>
<protein>
    <submittedName>
        <fullName evidence="1 2">Uncharacterized protein</fullName>
    </submittedName>
</protein>
<dbReference type="EnsemblPlants" id="KEH19923">
    <property type="protein sequence ID" value="KEH19923"/>
    <property type="gene ID" value="MTR_8g062145"/>
</dbReference>
<reference evidence="2" key="3">
    <citation type="submission" date="2015-04" db="UniProtKB">
        <authorList>
            <consortium name="EnsemblPlants"/>
        </authorList>
    </citation>
    <scope>IDENTIFICATION</scope>
    <source>
        <strain evidence="2">cv. Jemalong A17</strain>
    </source>
</reference>